<feature type="compositionally biased region" description="Basic and acidic residues" evidence="2">
    <location>
        <begin position="15"/>
        <end position="46"/>
    </location>
</feature>
<comment type="caution">
    <text evidence="4">The sequence shown here is derived from an EMBL/GenBank/DDBJ whole genome shotgun (WGS) entry which is preliminary data.</text>
</comment>
<feature type="compositionally biased region" description="Low complexity" evidence="2">
    <location>
        <begin position="142"/>
        <end position="155"/>
    </location>
</feature>
<feature type="compositionally biased region" description="Polar residues" evidence="2">
    <location>
        <begin position="374"/>
        <end position="395"/>
    </location>
</feature>
<dbReference type="InterPro" id="IPR047365">
    <property type="entry name" value="Tudor_AtPTM-like"/>
</dbReference>
<dbReference type="AlphaFoldDB" id="A0AAD3CLJ6"/>
<accession>A0AAD3CLJ6</accession>
<feature type="compositionally biased region" description="Polar residues" evidence="2">
    <location>
        <begin position="313"/>
        <end position="325"/>
    </location>
</feature>
<reference evidence="4 5" key="1">
    <citation type="journal article" date="2021" name="Sci. Rep.">
        <title>The genome of the diatom Chaetoceros tenuissimus carries an ancient integrated fragment of an extant virus.</title>
        <authorList>
            <person name="Hongo Y."/>
            <person name="Kimura K."/>
            <person name="Takaki Y."/>
            <person name="Yoshida Y."/>
            <person name="Baba S."/>
            <person name="Kobayashi G."/>
            <person name="Nagasaki K."/>
            <person name="Hano T."/>
            <person name="Tomaru Y."/>
        </authorList>
    </citation>
    <scope>NUCLEOTIDE SEQUENCE [LARGE SCALE GENOMIC DNA]</scope>
    <source>
        <strain evidence="4 5">NIES-3715</strain>
    </source>
</reference>
<dbReference type="Pfam" id="PF21743">
    <property type="entry name" value="PTM_DIR17_Tudor"/>
    <property type="match status" value="1"/>
</dbReference>
<feature type="region of interest" description="Disordered" evidence="2">
    <location>
        <begin position="81"/>
        <end position="104"/>
    </location>
</feature>
<evidence type="ECO:0000256" key="1">
    <source>
        <dbReference type="SAM" id="Coils"/>
    </source>
</evidence>
<dbReference type="EMBL" id="BLLK01000022">
    <property type="protein sequence ID" value="GFH47106.1"/>
    <property type="molecule type" value="Genomic_DNA"/>
</dbReference>
<evidence type="ECO:0000259" key="3">
    <source>
        <dbReference type="Pfam" id="PF21743"/>
    </source>
</evidence>
<feature type="region of interest" description="Disordered" evidence="2">
    <location>
        <begin position="232"/>
        <end position="252"/>
    </location>
</feature>
<keyword evidence="5" id="KW-1185">Reference proteome</keyword>
<feature type="region of interest" description="Disordered" evidence="2">
    <location>
        <begin position="792"/>
        <end position="814"/>
    </location>
</feature>
<evidence type="ECO:0000313" key="5">
    <source>
        <dbReference type="Proteomes" id="UP001054902"/>
    </source>
</evidence>
<proteinExistence type="predicted"/>
<feature type="domain" description="PTM/DIR17-like Tudor" evidence="3">
    <location>
        <begin position="566"/>
        <end position="611"/>
    </location>
</feature>
<evidence type="ECO:0000313" key="4">
    <source>
        <dbReference type="EMBL" id="GFH47106.1"/>
    </source>
</evidence>
<gene>
    <name evidence="4" type="ORF">CTEN210_03581</name>
</gene>
<feature type="region of interest" description="Disordered" evidence="2">
    <location>
        <begin position="279"/>
        <end position="410"/>
    </location>
</feature>
<feature type="region of interest" description="Disordered" evidence="2">
    <location>
        <begin position="913"/>
        <end position="934"/>
    </location>
</feature>
<keyword evidence="1" id="KW-0175">Coiled coil</keyword>
<name>A0AAD3CLJ6_9STRA</name>
<dbReference type="Proteomes" id="UP001054902">
    <property type="component" value="Unassembled WGS sequence"/>
</dbReference>
<protein>
    <recommendedName>
        <fullName evidence="3">PTM/DIR17-like Tudor domain-containing protein</fullName>
    </recommendedName>
</protein>
<organism evidence="4 5">
    <name type="scientific">Chaetoceros tenuissimus</name>
    <dbReference type="NCBI Taxonomy" id="426638"/>
    <lineage>
        <taxon>Eukaryota</taxon>
        <taxon>Sar</taxon>
        <taxon>Stramenopiles</taxon>
        <taxon>Ochrophyta</taxon>
        <taxon>Bacillariophyta</taxon>
        <taxon>Coscinodiscophyceae</taxon>
        <taxon>Chaetocerotophycidae</taxon>
        <taxon>Chaetocerotales</taxon>
        <taxon>Chaetocerotaceae</taxon>
        <taxon>Chaetoceros</taxon>
    </lineage>
</organism>
<feature type="compositionally biased region" description="Basic and acidic residues" evidence="2">
    <location>
        <begin position="282"/>
        <end position="302"/>
    </location>
</feature>
<feature type="region of interest" description="Disordered" evidence="2">
    <location>
        <begin position="117"/>
        <end position="179"/>
    </location>
</feature>
<dbReference type="PANTHER" id="PTHR37384:SF1">
    <property type="entry name" value="OS01G0835600 PROTEIN"/>
    <property type="match status" value="1"/>
</dbReference>
<feature type="compositionally biased region" description="Polar residues" evidence="2">
    <location>
        <begin position="1"/>
        <end position="10"/>
    </location>
</feature>
<feature type="compositionally biased region" description="Low complexity" evidence="2">
    <location>
        <begin position="344"/>
        <end position="357"/>
    </location>
</feature>
<evidence type="ECO:0000256" key="2">
    <source>
        <dbReference type="SAM" id="MobiDB-lite"/>
    </source>
</evidence>
<feature type="coiled-coil region" evidence="1">
    <location>
        <begin position="514"/>
        <end position="541"/>
    </location>
</feature>
<feature type="region of interest" description="Disordered" evidence="2">
    <location>
        <begin position="1"/>
        <end position="50"/>
    </location>
</feature>
<sequence length="1067" mass="120613">MSSSLNTGESSDVAACEKGENVRNEIEENKLDNEKEMLENPQKKDILVPNTVSERSNIDVNPQAVDATKIFASDIDKDQSEFPVENKSNDMPDLIPPNLSSQNESFVEGNEIDNLEKVGSRVNDQPEEEISQSEPIENETAQENGEQLQQEGNHQTDTYEKNNCTNGNDDAVPETSEIDTSIEKVTSTASANAVVMNTVVNNECNEKESHAETNGIDNQEDAIEKNLELEKEVGVETSNDEENVAETKSNGYMKDMIVPSSSQQKNNDLLNNIGVRIIQDSKTLEPQRDESTNVFEMHHDDDLPIGLPLLSKPEQQGSMSESSSFKAAGLDGSDDDSLVESGQSKNSSSNNSSASSKHTNPDEEEENKVEGDISSPNKQSISDNASNSTKSTGGQQCPDASISSEPSGKECMNVFDDTDENRQLLQDAIERMIEKNVPIFNVNTFRLHNKDLTSRYSKESLSAFLQCQLERMDNESQEGWDQAIDANIVTPPRNRSKAIEFFHDSIDRQQIVLNAIHELKNEDLEVSYENLRRNYHELTTKYTKSSLEEFLERYDHQSDEGLDLIGAKVAKYFGDKLYRGEVIAYNGEYWRVRYEDDDEEDYNREEIEQLMNLFDENRKKKKKCRNPVDGRHKDDCKPKKTRKNSRLLRKYLGVQIPTKTRELLSKEKDWMKDMEYYFSTIEGNSEVNVKRVMTTVKKLVAGHGVVHPQTGERFLNNVKIHLGMDFEKILNEANAYVDKNGGDRGHGWLIQHPVGKLLVYQHTRVENGNKPLRTLLGTGSISSSEDEIINSGSNIQVDASSDSDEDYEESRKTSKKSSLDSWIIKKPPNLCGRRKRSTLNTSEEGLTKLKLRKLSQDPLALSQARKFMDDMESKGLPLNYKSFEREYPDFTARYPRKSISAMLGHRRSNSMHAVESDDSDIVSESETGDKVDTQASLKESCDVKLAEPHDSSTFANDLSPKNLTCVESNDEAKKKDKVEEKEESFYALKGYLLTEIMSSETSYHEKKEVDDMFTSYADKFIQDGFHCPAILKAMNDMGSNEIDEYLSNTIGMKFAHKLQFKRWLASI</sequence>
<dbReference type="PANTHER" id="PTHR37384">
    <property type="entry name" value="OS01G0835600 PROTEIN"/>
    <property type="match status" value="1"/>
</dbReference>